<evidence type="ECO:0000256" key="1">
    <source>
        <dbReference type="ARBA" id="ARBA00005196"/>
    </source>
</evidence>
<feature type="binding site" evidence="9">
    <location>
        <begin position="228"/>
        <end position="229"/>
    </location>
    <ligand>
        <name>substrate</name>
    </ligand>
</feature>
<dbReference type="EMBL" id="FQYT01000008">
    <property type="protein sequence ID" value="SHI88530.1"/>
    <property type="molecule type" value="Genomic_DNA"/>
</dbReference>
<dbReference type="PANTHER" id="PTHR31689">
    <property type="entry name" value="DIAMINOPIMELATE EPIMERASE, CHLOROPLASTIC"/>
    <property type="match status" value="1"/>
</dbReference>
<evidence type="ECO:0000256" key="5">
    <source>
        <dbReference type="ARBA" id="ARBA00022605"/>
    </source>
</evidence>
<feature type="site" description="Could be important to modulate the pK values of the two catalytic cysteine residues" evidence="9">
    <location>
        <position position="169"/>
    </location>
</feature>
<feature type="binding site" evidence="9">
    <location>
        <position position="13"/>
    </location>
    <ligand>
        <name>substrate</name>
    </ligand>
</feature>
<protein>
    <recommendedName>
        <fullName evidence="3 9">Diaminopimelate epimerase</fullName>
        <shortName evidence="9">DAP epimerase</shortName>
        <ecNumber evidence="3 9">5.1.1.7</ecNumber>
    </recommendedName>
    <alternativeName>
        <fullName evidence="9">PLP-independent amino acid racemase</fullName>
    </alternativeName>
</protein>
<dbReference type="UniPathway" id="UPA00034">
    <property type="reaction ID" value="UER00025"/>
</dbReference>
<dbReference type="AlphaFoldDB" id="A0A1M6ET51"/>
<dbReference type="Gene3D" id="3.10.310.10">
    <property type="entry name" value="Diaminopimelate Epimerase, Chain A, domain 1"/>
    <property type="match status" value="2"/>
</dbReference>
<keyword evidence="7 9" id="KW-0413">Isomerase</keyword>
<comment type="similarity">
    <text evidence="2 9">Belongs to the diaminopimelate epimerase family.</text>
</comment>
<name>A0A1M6ET51_9FIRM</name>
<dbReference type="PANTHER" id="PTHR31689:SF0">
    <property type="entry name" value="DIAMINOPIMELATE EPIMERASE"/>
    <property type="match status" value="1"/>
</dbReference>
<feature type="active site" evidence="10">
    <location>
        <position position="75"/>
    </location>
</feature>
<gene>
    <name evidence="9" type="primary">dapF</name>
    <name evidence="11" type="ORF">SAMN02745691_00993</name>
</gene>
<evidence type="ECO:0000256" key="3">
    <source>
        <dbReference type="ARBA" id="ARBA00013080"/>
    </source>
</evidence>
<comment type="pathway">
    <text evidence="1 9">Amino-acid biosynthesis; L-lysine biosynthesis via DAP pathway; DL-2,6-diaminopimelate from LL-2,6-diaminopimelate: step 1/1.</text>
</comment>
<feature type="site" description="Could be important to modulate the pK values of the two catalytic cysteine residues" evidence="9">
    <location>
        <position position="218"/>
    </location>
</feature>
<dbReference type="NCBIfam" id="TIGR00652">
    <property type="entry name" value="DapF"/>
    <property type="match status" value="1"/>
</dbReference>
<evidence type="ECO:0000256" key="9">
    <source>
        <dbReference type="HAMAP-Rule" id="MF_00197"/>
    </source>
</evidence>
<feature type="binding site" evidence="9">
    <location>
        <position position="66"/>
    </location>
    <ligand>
        <name>substrate</name>
    </ligand>
</feature>
<evidence type="ECO:0000313" key="11">
    <source>
        <dbReference type="EMBL" id="SHI88530.1"/>
    </source>
</evidence>
<keyword evidence="5 9" id="KW-0028">Amino-acid biosynthesis</keyword>
<dbReference type="InterPro" id="IPR001653">
    <property type="entry name" value="DAP_epimerase_DapF"/>
</dbReference>
<dbReference type="GO" id="GO:0005829">
    <property type="term" value="C:cytosol"/>
    <property type="evidence" value="ECO:0007669"/>
    <property type="project" value="TreeGrafter"/>
</dbReference>
<feature type="binding site" evidence="9">
    <location>
        <begin position="218"/>
        <end position="219"/>
    </location>
    <ligand>
        <name>substrate</name>
    </ligand>
</feature>
<dbReference type="FunFam" id="3.10.310.10:FF:000001">
    <property type="entry name" value="Diaminopimelate epimerase"/>
    <property type="match status" value="1"/>
</dbReference>
<comment type="function">
    <text evidence="9">Catalyzes the stereoinversion of LL-2,6-diaminopimelate (L,L-DAP) to meso-diaminopimelate (meso-DAP), a precursor of L-lysine and an essential component of the bacterial peptidoglycan.</text>
</comment>
<organism evidence="11 12">
    <name type="scientific">Parasporobacterium paucivorans DSM 15970</name>
    <dbReference type="NCBI Taxonomy" id="1122934"/>
    <lineage>
        <taxon>Bacteria</taxon>
        <taxon>Bacillati</taxon>
        <taxon>Bacillota</taxon>
        <taxon>Clostridia</taxon>
        <taxon>Lachnospirales</taxon>
        <taxon>Lachnospiraceae</taxon>
        <taxon>Parasporobacterium</taxon>
    </lineage>
</organism>
<dbReference type="Proteomes" id="UP000184342">
    <property type="component" value="Unassembled WGS sequence"/>
</dbReference>
<evidence type="ECO:0000256" key="6">
    <source>
        <dbReference type="ARBA" id="ARBA00023154"/>
    </source>
</evidence>
<reference evidence="11 12" key="1">
    <citation type="submission" date="2016-11" db="EMBL/GenBank/DDBJ databases">
        <authorList>
            <person name="Jaros S."/>
            <person name="Januszkiewicz K."/>
            <person name="Wedrychowicz H."/>
        </authorList>
    </citation>
    <scope>NUCLEOTIDE SEQUENCE [LARGE SCALE GENOMIC DNA]</scope>
    <source>
        <strain evidence="11 12">DSM 15970</strain>
    </source>
</reference>
<dbReference type="PROSITE" id="PS01326">
    <property type="entry name" value="DAP_EPIMERASE"/>
    <property type="match status" value="1"/>
</dbReference>
<comment type="subcellular location">
    <subcellularLocation>
        <location evidence="9">Cytoplasm</location>
    </subcellularLocation>
</comment>
<feature type="active site" description="Proton acceptor" evidence="9">
    <location>
        <position position="227"/>
    </location>
</feature>
<feature type="binding site" evidence="9">
    <location>
        <position position="200"/>
    </location>
    <ligand>
        <name>substrate</name>
    </ligand>
</feature>
<feature type="active site" description="Proton donor" evidence="9">
    <location>
        <position position="75"/>
    </location>
</feature>
<dbReference type="SUPFAM" id="SSF54506">
    <property type="entry name" value="Diaminopimelate epimerase-like"/>
    <property type="match status" value="1"/>
</dbReference>
<comment type="catalytic activity">
    <reaction evidence="8 9">
        <text>(2S,6S)-2,6-diaminopimelate = meso-2,6-diaminopimelate</text>
        <dbReference type="Rhea" id="RHEA:15393"/>
        <dbReference type="ChEBI" id="CHEBI:57609"/>
        <dbReference type="ChEBI" id="CHEBI:57791"/>
        <dbReference type="EC" id="5.1.1.7"/>
    </reaction>
</comment>
<evidence type="ECO:0000256" key="8">
    <source>
        <dbReference type="ARBA" id="ARBA00051712"/>
    </source>
</evidence>
<comment type="subunit">
    <text evidence="9">Homodimer.</text>
</comment>
<keyword evidence="4 9" id="KW-0963">Cytoplasm</keyword>
<keyword evidence="6 9" id="KW-0457">Lysine biosynthesis</keyword>
<keyword evidence="12" id="KW-1185">Reference proteome</keyword>
<dbReference type="HAMAP" id="MF_00197">
    <property type="entry name" value="DAP_epimerase"/>
    <property type="match status" value="1"/>
</dbReference>
<dbReference type="InterPro" id="IPR018510">
    <property type="entry name" value="DAP_epimerase_AS"/>
</dbReference>
<dbReference type="STRING" id="1122934.SAMN02745691_00993"/>
<evidence type="ECO:0000256" key="10">
    <source>
        <dbReference type="PROSITE-ProRule" id="PRU10125"/>
    </source>
</evidence>
<proteinExistence type="inferred from homology"/>
<dbReference type="GO" id="GO:0009089">
    <property type="term" value="P:lysine biosynthetic process via diaminopimelate"/>
    <property type="evidence" value="ECO:0007669"/>
    <property type="project" value="UniProtKB-UniRule"/>
</dbReference>
<evidence type="ECO:0000313" key="12">
    <source>
        <dbReference type="Proteomes" id="UP000184342"/>
    </source>
</evidence>
<feature type="binding site" evidence="9">
    <location>
        <position position="167"/>
    </location>
    <ligand>
        <name>substrate</name>
    </ligand>
</feature>
<comment type="caution">
    <text evidence="9">Lacks conserved residue(s) required for the propagation of feature annotation.</text>
</comment>
<dbReference type="Pfam" id="PF01678">
    <property type="entry name" value="DAP_epimerase"/>
    <property type="match status" value="2"/>
</dbReference>
<dbReference type="GO" id="GO:0008837">
    <property type="term" value="F:diaminopimelate epimerase activity"/>
    <property type="evidence" value="ECO:0007669"/>
    <property type="project" value="UniProtKB-UniRule"/>
</dbReference>
<sequence length="290" mass="32286">MKIEFTKMHGTGNDYVYIDMFKHDYHFENIEEFIRRISDRRFGIGSDGMIMIAPSEKADVRMIMYNSDGSEGKMCGNGIRCVAKYAYENGIVDKTEISVETKSGIKELKLTVQDGKVDYVTVDMGKAILNPKDIPVITDDPKASDFISKPVIVNNQEYEITCVSMGNPHAVIFTRDIDSLDLEKIGPMFEHHPIFPERVNTEFVEVTSPHTLKMRVWERGSGETSSCGTGSCAVAVAAVLNGYCHINEEITINLKGGQLKDTYLENGHVIMKGPATHVFDGEIETKGMGL</sequence>
<dbReference type="EC" id="5.1.1.7" evidence="3 9"/>
<evidence type="ECO:0000256" key="4">
    <source>
        <dbReference type="ARBA" id="ARBA00022490"/>
    </source>
</evidence>
<evidence type="ECO:0000256" key="7">
    <source>
        <dbReference type="ARBA" id="ARBA00023235"/>
    </source>
</evidence>
<evidence type="ECO:0000256" key="2">
    <source>
        <dbReference type="ARBA" id="ARBA00010219"/>
    </source>
</evidence>
<accession>A0A1M6ET51</accession>
<feature type="binding site" evidence="9">
    <location>
        <begin position="76"/>
        <end position="77"/>
    </location>
    <ligand>
        <name>substrate</name>
    </ligand>
</feature>